<dbReference type="STRING" id="1507870.A0A1V8TC73"/>
<evidence type="ECO:0008006" key="5">
    <source>
        <dbReference type="Google" id="ProtNLM"/>
    </source>
</evidence>
<evidence type="ECO:0000313" key="4">
    <source>
        <dbReference type="Proteomes" id="UP000192596"/>
    </source>
</evidence>
<protein>
    <recommendedName>
        <fullName evidence="5">Peptidase A1 domain-containing protein</fullName>
    </recommendedName>
</protein>
<evidence type="ECO:0000256" key="1">
    <source>
        <dbReference type="SAM" id="Phobius"/>
    </source>
</evidence>
<feature type="signal peptide" evidence="2">
    <location>
        <begin position="1"/>
        <end position="21"/>
    </location>
</feature>
<comment type="caution">
    <text evidence="3">The sequence shown here is derived from an EMBL/GenBank/DDBJ whole genome shotgun (WGS) entry which is preliminary data.</text>
</comment>
<accession>A0A1V8TC73</accession>
<dbReference type="OrthoDB" id="4733706at2759"/>
<dbReference type="AlphaFoldDB" id="A0A1V8TC73"/>
<evidence type="ECO:0000256" key="2">
    <source>
        <dbReference type="SAM" id="SignalP"/>
    </source>
</evidence>
<name>A0A1V8TC73_9PEZI</name>
<sequence>MLSLPLLTALTLTALNGLAHAGVARSHMALGPRLPVEVYGPDANLALRHAALVSPLRKRDNEYKANLTLDRTFNDLTLISFQAGRGFGDQSSDETASISFEITCVECYIKGQVTGDLLIDGNLNISQLAEQTLDEVTDRIKNITDSFVNQTEAWAKTVWTDVITDDFDALALPTYNETSLDLPDLTPLPNTTIIFGFGGIELFLKMKTSLSQLKYQLPVVQKTPVPGWGLIVLGVDLGLYFSMDLILTADAEIDITSGVHLKIGEDAALHANLFGSDVSQIIFNGGQFEFLPIEVHTSAGSTLNATLRVGLHAGFSDNAWSSTPAVVKALLHLPTFQGGIDGGVFADVAEFVFRMTETPEDTSCQVRLDQEYTFAIGASAGASVEFSKYSFGPTATTATPFWSTTLANVCVEQGTTTTTPAITPSATIAKRQDAALTTTTISTTFTNVVCEASVAGVCPAYLQSTLQSTSTLVTSVLSGVVPSWPGPQIGSVITSAFGSDVHPMTSPSTLIPTSISSPVISDLARADSWIHQHWRPLAIGLGAGVGGLLLAIILGCCIFASRKKKRGSSDGGSGNEQK</sequence>
<keyword evidence="1" id="KW-1133">Transmembrane helix</keyword>
<organism evidence="3 4">
    <name type="scientific">Cryoendolithus antarcticus</name>
    <dbReference type="NCBI Taxonomy" id="1507870"/>
    <lineage>
        <taxon>Eukaryota</taxon>
        <taxon>Fungi</taxon>
        <taxon>Dikarya</taxon>
        <taxon>Ascomycota</taxon>
        <taxon>Pezizomycotina</taxon>
        <taxon>Dothideomycetes</taxon>
        <taxon>Dothideomycetidae</taxon>
        <taxon>Cladosporiales</taxon>
        <taxon>Cladosporiaceae</taxon>
        <taxon>Cryoendolithus</taxon>
    </lineage>
</organism>
<evidence type="ECO:0000313" key="3">
    <source>
        <dbReference type="EMBL" id="OQO08975.1"/>
    </source>
</evidence>
<keyword evidence="1" id="KW-0472">Membrane</keyword>
<keyword evidence="4" id="KW-1185">Reference proteome</keyword>
<gene>
    <name evidence="3" type="ORF">B0A48_05865</name>
</gene>
<keyword evidence="1" id="KW-0812">Transmembrane</keyword>
<dbReference type="InParanoid" id="A0A1V8TC73"/>
<dbReference type="Proteomes" id="UP000192596">
    <property type="component" value="Unassembled WGS sequence"/>
</dbReference>
<feature type="chain" id="PRO_5012461184" description="Peptidase A1 domain-containing protein" evidence="2">
    <location>
        <begin position="22"/>
        <end position="578"/>
    </location>
</feature>
<proteinExistence type="predicted"/>
<reference evidence="4" key="1">
    <citation type="submission" date="2017-03" db="EMBL/GenBank/DDBJ databases">
        <title>Genomes of endolithic fungi from Antarctica.</title>
        <authorList>
            <person name="Coleine C."/>
            <person name="Masonjones S."/>
            <person name="Stajich J.E."/>
        </authorList>
    </citation>
    <scope>NUCLEOTIDE SEQUENCE [LARGE SCALE GENOMIC DNA]</scope>
    <source>
        <strain evidence="4">CCFEE 5527</strain>
    </source>
</reference>
<feature type="transmembrane region" description="Helical" evidence="1">
    <location>
        <begin position="537"/>
        <end position="560"/>
    </location>
</feature>
<keyword evidence="2" id="KW-0732">Signal</keyword>
<dbReference type="EMBL" id="NAJO01000011">
    <property type="protein sequence ID" value="OQO08975.1"/>
    <property type="molecule type" value="Genomic_DNA"/>
</dbReference>